<protein>
    <recommendedName>
        <fullName evidence="3">Outer membrane protein beta-barrel domain-containing protein</fullName>
    </recommendedName>
</protein>
<evidence type="ECO:0000313" key="1">
    <source>
        <dbReference type="EMBL" id="EIM72429.1"/>
    </source>
</evidence>
<evidence type="ECO:0008006" key="3">
    <source>
        <dbReference type="Google" id="ProtNLM"/>
    </source>
</evidence>
<organism evidence="1 2">
    <name type="scientific">Nitritalea halalkaliphila LW7</name>
    <dbReference type="NCBI Taxonomy" id="1189621"/>
    <lineage>
        <taxon>Bacteria</taxon>
        <taxon>Pseudomonadati</taxon>
        <taxon>Bacteroidota</taxon>
        <taxon>Cytophagia</taxon>
        <taxon>Cytophagales</taxon>
        <taxon>Cyclobacteriaceae</taxon>
        <taxon>Nitritalea</taxon>
    </lineage>
</organism>
<comment type="caution">
    <text evidence="1">The sequence shown here is derived from an EMBL/GenBank/DDBJ whole genome shotgun (WGS) entry which is preliminary data.</text>
</comment>
<sequence length="153" mass="16862">MIPVAGAAFIEAEGPALAIQQDPMLNSLKFERTEEIRGNFSLGYTAALGLEYNLKSNLALFVEAEALHLNVTRNTGEFTTFRFVNQEGNVAQDLREVLPASQLRTNFVDALGANSNNPRTNPTGFDADRPQDLPTSTSFYHHISAQVGVKFRF</sequence>
<dbReference type="Proteomes" id="UP000005551">
    <property type="component" value="Unassembled WGS sequence"/>
</dbReference>
<gene>
    <name evidence="1" type="ORF">A3SI_19741</name>
</gene>
<reference evidence="1 2" key="1">
    <citation type="submission" date="2012-05" db="EMBL/GenBank/DDBJ databases">
        <title>Genome sequence of Nitritalea halalkaliphila LW7.</title>
        <authorList>
            <person name="Jangir P.K."/>
            <person name="Singh A."/>
            <person name="Shivaji S."/>
            <person name="Sharma R."/>
        </authorList>
    </citation>
    <scope>NUCLEOTIDE SEQUENCE [LARGE SCALE GENOMIC DNA]</scope>
    <source>
        <strain evidence="1 2">LW7</strain>
    </source>
</reference>
<dbReference type="STRING" id="1189621.A3SI_19741"/>
<accession>I5BS77</accession>
<evidence type="ECO:0000313" key="2">
    <source>
        <dbReference type="Proteomes" id="UP000005551"/>
    </source>
</evidence>
<name>I5BS77_9BACT</name>
<dbReference type="AlphaFoldDB" id="I5BS77"/>
<proteinExistence type="predicted"/>
<keyword evidence="2" id="KW-1185">Reference proteome</keyword>
<dbReference type="EMBL" id="AJYA01000086">
    <property type="protein sequence ID" value="EIM72429.1"/>
    <property type="molecule type" value="Genomic_DNA"/>
</dbReference>